<dbReference type="KEGG" id="pti:PHATRDRAFT_33651"/>
<dbReference type="PaxDb" id="2850-Phatr33651"/>
<sequence length="357" mass="40610">MTPSRPATHTGNGRHWRSSLRQSLRNSIHRLSLQRGSSSRKSPSGKTEKNPGVSKKEQDQLDCMLDCLSQKELEAAACASYCYSQRRQVLADSETTKSESAHERRKFAALLCLNFLRSKNHCTKKALSKLKATLAFRDDTQIDKLRTVFDRKKPVDCKKTSSLLAQLEQKAAYVQGYDKDGRATYIFVPRRVHNHDETSTLNLHVYTLERALACSQSDDGQVNAVVDFYGFSYSQHAPPTHVGKHFLNVFRQHYAGAVHHIFIVDAPRSFRFLWTIFAPFIGQGTREKIKFLKSVRTASKQSVSRSALSDFYDREEATPWMVAGGEKECELDLNEYLYNTRFDQAFGDSRIAQSPKL</sequence>
<dbReference type="PANTHER" id="PTHR45824:SF29">
    <property type="entry name" value="GH16843P"/>
    <property type="match status" value="1"/>
</dbReference>
<dbReference type="InterPro" id="IPR052578">
    <property type="entry name" value="PI_Transfer_CRAL-TRIO"/>
</dbReference>
<evidence type="ECO:0000313" key="3">
    <source>
        <dbReference type="EMBL" id="EEC50080.1"/>
    </source>
</evidence>
<dbReference type="SMART" id="SM00516">
    <property type="entry name" value="SEC14"/>
    <property type="match status" value="1"/>
</dbReference>
<dbReference type="PANTHER" id="PTHR45824">
    <property type="entry name" value="GH16843P"/>
    <property type="match status" value="1"/>
</dbReference>
<evidence type="ECO:0000256" key="1">
    <source>
        <dbReference type="SAM" id="MobiDB-lite"/>
    </source>
</evidence>
<dbReference type="Gene3D" id="3.40.525.10">
    <property type="entry name" value="CRAL-TRIO lipid binding domain"/>
    <property type="match status" value="1"/>
</dbReference>
<dbReference type="Pfam" id="PF00650">
    <property type="entry name" value="CRAL_TRIO"/>
    <property type="match status" value="1"/>
</dbReference>
<keyword evidence="4" id="KW-1185">Reference proteome</keyword>
<dbReference type="AlphaFoldDB" id="B7FTH2"/>
<dbReference type="InterPro" id="IPR001251">
    <property type="entry name" value="CRAL-TRIO_dom"/>
</dbReference>
<protein>
    <recommendedName>
        <fullName evidence="2">CRAL-TRIO domain-containing protein</fullName>
    </recommendedName>
</protein>
<dbReference type="EMBL" id="CM000607">
    <property type="protein sequence ID" value="EEC50080.1"/>
    <property type="molecule type" value="Genomic_DNA"/>
</dbReference>
<organism evidence="3 4">
    <name type="scientific">Phaeodactylum tricornutum (strain CCAP 1055/1)</name>
    <dbReference type="NCBI Taxonomy" id="556484"/>
    <lineage>
        <taxon>Eukaryota</taxon>
        <taxon>Sar</taxon>
        <taxon>Stramenopiles</taxon>
        <taxon>Ochrophyta</taxon>
        <taxon>Bacillariophyta</taxon>
        <taxon>Bacillariophyceae</taxon>
        <taxon>Bacillariophycidae</taxon>
        <taxon>Naviculales</taxon>
        <taxon>Phaeodactylaceae</taxon>
        <taxon>Phaeodactylum</taxon>
    </lineage>
</organism>
<dbReference type="InterPro" id="IPR036865">
    <property type="entry name" value="CRAL-TRIO_dom_sf"/>
</dbReference>
<reference evidence="3 4" key="1">
    <citation type="journal article" date="2008" name="Nature">
        <title>The Phaeodactylum genome reveals the evolutionary history of diatom genomes.</title>
        <authorList>
            <person name="Bowler C."/>
            <person name="Allen A.E."/>
            <person name="Badger J.H."/>
            <person name="Grimwood J."/>
            <person name="Jabbari K."/>
            <person name="Kuo A."/>
            <person name="Maheswari U."/>
            <person name="Martens C."/>
            <person name="Maumus F."/>
            <person name="Otillar R.P."/>
            <person name="Rayko E."/>
            <person name="Salamov A."/>
            <person name="Vandepoele K."/>
            <person name="Beszteri B."/>
            <person name="Gruber A."/>
            <person name="Heijde M."/>
            <person name="Katinka M."/>
            <person name="Mock T."/>
            <person name="Valentin K."/>
            <person name="Verret F."/>
            <person name="Berges J.A."/>
            <person name="Brownlee C."/>
            <person name="Cadoret J.P."/>
            <person name="Chiovitti A."/>
            <person name="Choi C.J."/>
            <person name="Coesel S."/>
            <person name="De Martino A."/>
            <person name="Detter J.C."/>
            <person name="Durkin C."/>
            <person name="Falciatore A."/>
            <person name="Fournet J."/>
            <person name="Haruta M."/>
            <person name="Huysman M.J."/>
            <person name="Jenkins B.D."/>
            <person name="Jiroutova K."/>
            <person name="Jorgensen R.E."/>
            <person name="Joubert Y."/>
            <person name="Kaplan A."/>
            <person name="Kroger N."/>
            <person name="Kroth P.G."/>
            <person name="La Roche J."/>
            <person name="Lindquist E."/>
            <person name="Lommer M."/>
            <person name="Martin-Jezequel V."/>
            <person name="Lopez P.J."/>
            <person name="Lucas S."/>
            <person name="Mangogna M."/>
            <person name="McGinnis K."/>
            <person name="Medlin L.K."/>
            <person name="Montsant A."/>
            <person name="Oudot-Le Secq M.P."/>
            <person name="Napoli C."/>
            <person name="Obornik M."/>
            <person name="Parker M.S."/>
            <person name="Petit J.L."/>
            <person name="Porcel B.M."/>
            <person name="Poulsen N."/>
            <person name="Robison M."/>
            <person name="Rychlewski L."/>
            <person name="Rynearson T.A."/>
            <person name="Schmutz J."/>
            <person name="Shapiro H."/>
            <person name="Siaut M."/>
            <person name="Stanley M."/>
            <person name="Sussman M.R."/>
            <person name="Taylor A.R."/>
            <person name="Vardi A."/>
            <person name="von Dassow P."/>
            <person name="Vyverman W."/>
            <person name="Willis A."/>
            <person name="Wyrwicz L.S."/>
            <person name="Rokhsar D.S."/>
            <person name="Weissenbach J."/>
            <person name="Armbrust E.V."/>
            <person name="Green B.R."/>
            <person name="Van de Peer Y."/>
            <person name="Grigoriev I.V."/>
        </authorList>
    </citation>
    <scope>NUCLEOTIDE SEQUENCE [LARGE SCALE GENOMIC DNA]</scope>
    <source>
        <strain evidence="3 4">CCAP 1055/1</strain>
    </source>
</reference>
<dbReference type="Proteomes" id="UP000000759">
    <property type="component" value="Chromosome 4"/>
</dbReference>
<dbReference type="GO" id="GO:0008526">
    <property type="term" value="F:phosphatidylinositol transfer activity"/>
    <property type="evidence" value="ECO:0007669"/>
    <property type="project" value="TreeGrafter"/>
</dbReference>
<evidence type="ECO:0000259" key="2">
    <source>
        <dbReference type="PROSITE" id="PS50191"/>
    </source>
</evidence>
<name>B7FTH2_PHATC</name>
<feature type="region of interest" description="Disordered" evidence="1">
    <location>
        <begin position="1"/>
        <end position="57"/>
    </location>
</feature>
<feature type="compositionally biased region" description="Polar residues" evidence="1">
    <location>
        <begin position="1"/>
        <end position="11"/>
    </location>
</feature>
<evidence type="ECO:0000313" key="4">
    <source>
        <dbReference type="Proteomes" id="UP000000759"/>
    </source>
</evidence>
<feature type="compositionally biased region" description="Low complexity" evidence="1">
    <location>
        <begin position="31"/>
        <end position="45"/>
    </location>
</feature>
<proteinExistence type="predicted"/>
<dbReference type="eggNOG" id="KOG1470">
    <property type="taxonomic scope" value="Eukaryota"/>
</dbReference>
<dbReference type="SUPFAM" id="SSF52087">
    <property type="entry name" value="CRAL/TRIO domain"/>
    <property type="match status" value="1"/>
</dbReference>
<dbReference type="InParanoid" id="B7FTH2"/>
<dbReference type="CDD" id="cd00170">
    <property type="entry name" value="SEC14"/>
    <property type="match status" value="1"/>
</dbReference>
<dbReference type="RefSeq" id="XP_002178415.1">
    <property type="nucleotide sequence ID" value="XM_002178379.1"/>
</dbReference>
<dbReference type="GeneID" id="7197937"/>
<feature type="domain" description="CRAL-TRIO" evidence="2">
    <location>
        <begin position="160"/>
        <end position="330"/>
    </location>
</feature>
<feature type="compositionally biased region" description="Basic and acidic residues" evidence="1">
    <location>
        <begin position="46"/>
        <end position="57"/>
    </location>
</feature>
<dbReference type="HOGENOM" id="CLU_646367_0_0_1"/>
<gene>
    <name evidence="3" type="ORF">PHATRDRAFT_33651</name>
</gene>
<dbReference type="OrthoDB" id="1434354at2759"/>
<dbReference type="PROSITE" id="PS50191">
    <property type="entry name" value="CRAL_TRIO"/>
    <property type="match status" value="1"/>
</dbReference>
<reference evidence="4" key="2">
    <citation type="submission" date="2008-08" db="EMBL/GenBank/DDBJ databases">
        <authorList>
            <consortium name="Diatom Consortium"/>
            <person name="Grigoriev I."/>
            <person name="Grimwood J."/>
            <person name="Kuo A."/>
            <person name="Otillar R.P."/>
            <person name="Salamov A."/>
            <person name="Detter J.C."/>
            <person name="Lindquist E."/>
            <person name="Shapiro H."/>
            <person name="Lucas S."/>
            <person name="Glavina del Rio T."/>
            <person name="Pitluck S."/>
            <person name="Rokhsar D."/>
            <person name="Bowler C."/>
        </authorList>
    </citation>
    <scope>GENOME REANNOTATION</scope>
    <source>
        <strain evidence="4">CCAP 1055/1</strain>
    </source>
</reference>
<accession>B7FTH2</accession>